<name>A0A9W4MQG4_PENOL</name>
<organism evidence="2 3">
    <name type="scientific">Penicillium olsonii</name>
    <dbReference type="NCBI Taxonomy" id="99116"/>
    <lineage>
        <taxon>Eukaryota</taxon>
        <taxon>Fungi</taxon>
        <taxon>Dikarya</taxon>
        <taxon>Ascomycota</taxon>
        <taxon>Pezizomycotina</taxon>
        <taxon>Eurotiomycetes</taxon>
        <taxon>Eurotiomycetidae</taxon>
        <taxon>Eurotiales</taxon>
        <taxon>Aspergillaceae</taxon>
        <taxon>Penicillium</taxon>
    </lineage>
</organism>
<feature type="region of interest" description="Disordered" evidence="1">
    <location>
        <begin position="30"/>
        <end position="77"/>
    </location>
</feature>
<evidence type="ECO:0008006" key="4">
    <source>
        <dbReference type="Google" id="ProtNLM"/>
    </source>
</evidence>
<sequence>MAKSKMPLMLGFAAAGAGGYYLYSAGGDPEAAKNQMKSKSHSHHQSPSTNTTPVDAEKAREKLPTSDSAEKYGKDLGKEAGAAADDAIARARAEGKKIPEFAQDGKAKFDELRGDAKDKFSAGLDKINSGVDQVDRDVEKKAAEAKGTVSGWFGSKK</sequence>
<dbReference type="Proteomes" id="UP001153618">
    <property type="component" value="Unassembled WGS sequence"/>
</dbReference>
<comment type="caution">
    <text evidence="2">The sequence shown here is derived from an EMBL/GenBank/DDBJ whole genome shotgun (WGS) entry which is preliminary data.</text>
</comment>
<accession>A0A9W4MQG4</accession>
<proteinExistence type="predicted"/>
<keyword evidence="3" id="KW-1185">Reference proteome</keyword>
<dbReference type="EMBL" id="CAJVOS010000016">
    <property type="protein sequence ID" value="CAG8033387.1"/>
    <property type="molecule type" value="Genomic_DNA"/>
</dbReference>
<dbReference type="OrthoDB" id="5355126at2759"/>
<reference evidence="2" key="1">
    <citation type="submission" date="2021-07" db="EMBL/GenBank/DDBJ databases">
        <authorList>
            <person name="Branca A.L. A."/>
        </authorList>
    </citation>
    <scope>NUCLEOTIDE SEQUENCE</scope>
</reference>
<feature type="compositionally biased region" description="Basic and acidic residues" evidence="1">
    <location>
        <begin position="55"/>
        <end position="77"/>
    </location>
</feature>
<dbReference type="AlphaFoldDB" id="A0A9W4MQG4"/>
<evidence type="ECO:0000256" key="1">
    <source>
        <dbReference type="SAM" id="MobiDB-lite"/>
    </source>
</evidence>
<evidence type="ECO:0000313" key="3">
    <source>
        <dbReference type="Proteomes" id="UP001153618"/>
    </source>
</evidence>
<evidence type="ECO:0000313" key="2">
    <source>
        <dbReference type="EMBL" id="CAG8033387.1"/>
    </source>
</evidence>
<gene>
    <name evidence="2" type="ORF">POLS_LOCUS2772</name>
</gene>
<protein>
    <recommendedName>
        <fullName evidence="4">Calcofluor white hypersensitive protein</fullName>
    </recommendedName>
</protein>